<sequence>MQENKKVYLLPGRKGKLDGFIGTLLLNMGYDVYGREIDGAFENLRISKQIDIIQNDLKNNLWNKNSIVIGSSYGAYLFMHSILDIKNFPARVLLFSPVLGKSRVLANRPISYPPRGKKLLEYKNSNKLPQIDIEVHTGSDDPICDPQLAEDIISAIKNSKLKIVEGASHQLERDYIKAVLNNFLS</sequence>
<dbReference type="InterPro" id="IPR029058">
    <property type="entry name" value="AB_hydrolase_fold"/>
</dbReference>
<evidence type="ECO:0008006" key="2">
    <source>
        <dbReference type="Google" id="ProtNLM"/>
    </source>
</evidence>
<dbReference type="SUPFAM" id="SSF53474">
    <property type="entry name" value="alpha/beta-Hydrolases"/>
    <property type="match status" value="1"/>
</dbReference>
<accession>A0A1W1BSL7</accession>
<reference evidence="1" key="1">
    <citation type="submission" date="2016-10" db="EMBL/GenBank/DDBJ databases">
        <authorList>
            <person name="de Groot N.N."/>
        </authorList>
    </citation>
    <scope>NUCLEOTIDE SEQUENCE</scope>
</reference>
<evidence type="ECO:0000313" key="1">
    <source>
        <dbReference type="EMBL" id="SFV56475.1"/>
    </source>
</evidence>
<dbReference type="Gene3D" id="3.40.50.1820">
    <property type="entry name" value="alpha/beta hydrolase"/>
    <property type="match status" value="1"/>
</dbReference>
<organism evidence="1">
    <name type="scientific">hydrothermal vent metagenome</name>
    <dbReference type="NCBI Taxonomy" id="652676"/>
    <lineage>
        <taxon>unclassified sequences</taxon>
        <taxon>metagenomes</taxon>
        <taxon>ecological metagenomes</taxon>
    </lineage>
</organism>
<name>A0A1W1BSL7_9ZZZZ</name>
<dbReference type="AlphaFoldDB" id="A0A1W1BSL7"/>
<protein>
    <recommendedName>
        <fullName evidence="2">Alpha/beta hydrolase</fullName>
    </recommendedName>
</protein>
<dbReference type="EMBL" id="FPHN01000064">
    <property type="protein sequence ID" value="SFV56475.1"/>
    <property type="molecule type" value="Genomic_DNA"/>
</dbReference>
<gene>
    <name evidence="1" type="ORF">MNB_SV-14-18</name>
</gene>
<proteinExistence type="predicted"/>